<accession>A0A200RAB6</accession>
<dbReference type="STRING" id="56857.A0A200RAB6"/>
<evidence type="ECO:0000256" key="3">
    <source>
        <dbReference type="SAM" id="MobiDB-lite"/>
    </source>
</evidence>
<reference evidence="5 6" key="1">
    <citation type="journal article" date="2017" name="Mol. Plant">
        <title>The Genome of Medicinal Plant Macleaya cordata Provides New Insights into Benzylisoquinoline Alkaloids Metabolism.</title>
        <authorList>
            <person name="Liu X."/>
            <person name="Liu Y."/>
            <person name="Huang P."/>
            <person name="Ma Y."/>
            <person name="Qing Z."/>
            <person name="Tang Q."/>
            <person name="Cao H."/>
            <person name="Cheng P."/>
            <person name="Zheng Y."/>
            <person name="Yuan Z."/>
            <person name="Zhou Y."/>
            <person name="Liu J."/>
            <person name="Tang Z."/>
            <person name="Zhuo Y."/>
            <person name="Zhang Y."/>
            <person name="Yu L."/>
            <person name="Huang J."/>
            <person name="Yang P."/>
            <person name="Peng Q."/>
            <person name="Zhang J."/>
            <person name="Jiang W."/>
            <person name="Zhang Z."/>
            <person name="Lin K."/>
            <person name="Ro D.K."/>
            <person name="Chen X."/>
            <person name="Xiong X."/>
            <person name="Shang Y."/>
            <person name="Huang S."/>
            <person name="Zeng J."/>
        </authorList>
    </citation>
    <scope>NUCLEOTIDE SEQUENCE [LARGE SCALE GENOMIC DNA]</scope>
    <source>
        <strain evidence="6">cv. BLH2017</strain>
        <tissue evidence="5">Root</tissue>
    </source>
</reference>
<dbReference type="AlphaFoldDB" id="A0A200RAB6"/>
<dbReference type="GO" id="GO:0005634">
    <property type="term" value="C:nucleus"/>
    <property type="evidence" value="ECO:0007669"/>
    <property type="project" value="TreeGrafter"/>
</dbReference>
<evidence type="ECO:0000256" key="1">
    <source>
        <dbReference type="ARBA" id="ARBA00022884"/>
    </source>
</evidence>
<dbReference type="GO" id="GO:0003723">
    <property type="term" value="F:RNA binding"/>
    <property type="evidence" value="ECO:0007669"/>
    <property type="project" value="UniProtKB-UniRule"/>
</dbReference>
<feature type="domain" description="RRM" evidence="4">
    <location>
        <begin position="152"/>
        <end position="229"/>
    </location>
</feature>
<dbReference type="OrthoDB" id="1875751at2759"/>
<sequence>MFTALMKKKKRKAGSKRETVRKLLEPFGKDQLIDILKEAALKNRSIIDRISQAAELDPTHRKIFVHNLGWDATNETLISVFKEYGQIEECRVVTDKLTGKSKGYGFILFKTREGAVKSLKQPQKKIGNRMTSCQLASQGPVPNHLVPDATGRKILVSNVGQHVHPEKLRAFFAQFGEIEEGPLGSDRITGKLKGFALFVYKTSEGCKKALEEPVKLFEGCSLRCQRAVEGNKGNKNQVGEKLVGSSGSGVLQPNNRAVGSSGSGVLQPNNLAVGSSGSGVLQPNNLVVSSYAMGYPGIVSQSLTPTPAAALVGQNQGLGVLYPAALGSSMNHLGLLSSVGSGLSPAVNRSATTPTYGLGAVGLGGQSGINSISPSVIGNYGSQAALQGLGAYQSAQAAQLGQSSRSQSGIGSLGTMPPYFGR</sequence>
<dbReference type="Proteomes" id="UP000195402">
    <property type="component" value="Unassembled WGS sequence"/>
</dbReference>
<dbReference type="OMA" id="ESDPTHR"/>
<dbReference type="Pfam" id="PF00076">
    <property type="entry name" value="RRM_1"/>
    <property type="match status" value="2"/>
</dbReference>
<dbReference type="InterPro" id="IPR012677">
    <property type="entry name" value="Nucleotide-bd_a/b_plait_sf"/>
</dbReference>
<dbReference type="Gene3D" id="3.30.70.330">
    <property type="match status" value="2"/>
</dbReference>
<gene>
    <name evidence="5" type="ORF">BVC80_9053g16</name>
</gene>
<feature type="compositionally biased region" description="Low complexity" evidence="3">
    <location>
        <begin position="403"/>
        <end position="414"/>
    </location>
</feature>
<dbReference type="InterPro" id="IPR050886">
    <property type="entry name" value="RNA-binding_reg"/>
</dbReference>
<evidence type="ECO:0000313" key="5">
    <source>
        <dbReference type="EMBL" id="OVA19603.1"/>
    </source>
</evidence>
<dbReference type="PANTHER" id="PTHR48024:SF9">
    <property type="entry name" value="UBP1-ASSOCIATED PROTEINS 1A-RELATED"/>
    <property type="match status" value="1"/>
</dbReference>
<proteinExistence type="predicted"/>
<keyword evidence="6" id="KW-1185">Reference proteome</keyword>
<name>A0A200RAB6_MACCD</name>
<dbReference type="InterPro" id="IPR000504">
    <property type="entry name" value="RRM_dom"/>
</dbReference>
<dbReference type="InParanoid" id="A0A200RAB6"/>
<dbReference type="EMBL" id="MVGT01000183">
    <property type="protein sequence ID" value="OVA19603.1"/>
    <property type="molecule type" value="Genomic_DNA"/>
</dbReference>
<dbReference type="SMART" id="SM00360">
    <property type="entry name" value="RRM"/>
    <property type="match status" value="2"/>
</dbReference>
<evidence type="ECO:0000313" key="6">
    <source>
        <dbReference type="Proteomes" id="UP000195402"/>
    </source>
</evidence>
<protein>
    <submittedName>
        <fullName evidence="5">RNA recognition motif domain</fullName>
    </submittedName>
</protein>
<feature type="region of interest" description="Disordered" evidence="3">
    <location>
        <begin position="403"/>
        <end position="422"/>
    </location>
</feature>
<evidence type="ECO:0000256" key="2">
    <source>
        <dbReference type="PROSITE-ProRule" id="PRU00176"/>
    </source>
</evidence>
<comment type="caution">
    <text evidence="5">The sequence shown here is derived from an EMBL/GenBank/DDBJ whole genome shotgun (WGS) entry which is preliminary data.</text>
</comment>
<dbReference type="PROSITE" id="PS50102">
    <property type="entry name" value="RRM"/>
    <property type="match status" value="2"/>
</dbReference>
<organism evidence="5 6">
    <name type="scientific">Macleaya cordata</name>
    <name type="common">Five-seeded plume-poppy</name>
    <name type="synonym">Bocconia cordata</name>
    <dbReference type="NCBI Taxonomy" id="56857"/>
    <lineage>
        <taxon>Eukaryota</taxon>
        <taxon>Viridiplantae</taxon>
        <taxon>Streptophyta</taxon>
        <taxon>Embryophyta</taxon>
        <taxon>Tracheophyta</taxon>
        <taxon>Spermatophyta</taxon>
        <taxon>Magnoliopsida</taxon>
        <taxon>Ranunculales</taxon>
        <taxon>Papaveraceae</taxon>
        <taxon>Papaveroideae</taxon>
        <taxon>Macleaya</taxon>
    </lineage>
</organism>
<dbReference type="SUPFAM" id="SSF54928">
    <property type="entry name" value="RNA-binding domain, RBD"/>
    <property type="match status" value="2"/>
</dbReference>
<evidence type="ECO:0000259" key="4">
    <source>
        <dbReference type="PROSITE" id="PS50102"/>
    </source>
</evidence>
<dbReference type="InterPro" id="IPR035979">
    <property type="entry name" value="RBD_domain_sf"/>
</dbReference>
<keyword evidence="1 2" id="KW-0694">RNA-binding</keyword>
<dbReference type="PANTHER" id="PTHR48024">
    <property type="entry name" value="GEO13361P1-RELATED"/>
    <property type="match status" value="1"/>
</dbReference>
<feature type="domain" description="RRM" evidence="4">
    <location>
        <begin position="61"/>
        <end position="161"/>
    </location>
</feature>